<dbReference type="GO" id="GO:0042802">
    <property type="term" value="F:identical protein binding"/>
    <property type="evidence" value="ECO:0007669"/>
    <property type="project" value="UniProtKB-ARBA"/>
</dbReference>
<dbReference type="NCBIfam" id="TIGR00229">
    <property type="entry name" value="sensory_box"/>
    <property type="match status" value="1"/>
</dbReference>
<dbReference type="Pfam" id="PF08448">
    <property type="entry name" value="PAS_4"/>
    <property type="match status" value="1"/>
</dbReference>
<evidence type="ECO:0000256" key="5">
    <source>
        <dbReference type="ARBA" id="ARBA00022741"/>
    </source>
</evidence>
<dbReference type="FunFam" id="3.30.565.10:FF:000042">
    <property type="entry name" value="Two-component sensor histidine kinase KdpD"/>
    <property type="match status" value="1"/>
</dbReference>
<evidence type="ECO:0000256" key="7">
    <source>
        <dbReference type="ARBA" id="ARBA00022840"/>
    </source>
</evidence>
<dbReference type="Pfam" id="PF00512">
    <property type="entry name" value="HisKA"/>
    <property type="match status" value="1"/>
</dbReference>
<dbReference type="SUPFAM" id="SSF55874">
    <property type="entry name" value="ATPase domain of HSP90 chaperone/DNA topoisomerase II/histidine kinase"/>
    <property type="match status" value="1"/>
</dbReference>
<keyword evidence="13" id="KW-1185">Reference proteome</keyword>
<proteinExistence type="predicted"/>
<evidence type="ECO:0000259" key="11">
    <source>
        <dbReference type="PROSITE" id="PS50113"/>
    </source>
</evidence>
<dbReference type="Gene3D" id="3.30.450.20">
    <property type="entry name" value="PAS domain"/>
    <property type="match status" value="2"/>
</dbReference>
<dbReference type="InterPro" id="IPR036097">
    <property type="entry name" value="HisK_dim/P_sf"/>
</dbReference>
<protein>
    <recommendedName>
        <fullName evidence="2">histidine kinase</fullName>
        <ecNumber evidence="2">2.7.13.3</ecNumber>
    </recommendedName>
</protein>
<evidence type="ECO:0000259" key="10">
    <source>
        <dbReference type="PROSITE" id="PS50112"/>
    </source>
</evidence>
<dbReference type="InterPro" id="IPR003594">
    <property type="entry name" value="HATPase_dom"/>
</dbReference>
<dbReference type="PRINTS" id="PR00344">
    <property type="entry name" value="BCTRLSENSOR"/>
</dbReference>
<dbReference type="InterPro" id="IPR013656">
    <property type="entry name" value="PAS_4"/>
</dbReference>
<dbReference type="InterPro" id="IPR035965">
    <property type="entry name" value="PAS-like_dom_sf"/>
</dbReference>
<dbReference type="InterPro" id="IPR004358">
    <property type="entry name" value="Sig_transdc_His_kin-like_C"/>
</dbReference>
<dbReference type="InterPro" id="IPR005467">
    <property type="entry name" value="His_kinase_dom"/>
</dbReference>
<dbReference type="SMART" id="SM00388">
    <property type="entry name" value="HisKA"/>
    <property type="match status" value="1"/>
</dbReference>
<dbReference type="PROSITE" id="PS50113">
    <property type="entry name" value="PAC"/>
    <property type="match status" value="1"/>
</dbReference>
<dbReference type="PANTHER" id="PTHR43065">
    <property type="entry name" value="SENSOR HISTIDINE KINASE"/>
    <property type="match status" value="1"/>
</dbReference>
<evidence type="ECO:0000256" key="3">
    <source>
        <dbReference type="ARBA" id="ARBA00022553"/>
    </source>
</evidence>
<evidence type="ECO:0000256" key="4">
    <source>
        <dbReference type="ARBA" id="ARBA00022679"/>
    </source>
</evidence>
<dbReference type="AlphaFoldDB" id="A0A2T9JMF2"/>
<dbReference type="Pfam" id="PF13426">
    <property type="entry name" value="PAS_9"/>
    <property type="match status" value="1"/>
</dbReference>
<gene>
    <name evidence="12" type="ORF">DDF67_18425</name>
</gene>
<dbReference type="InterPro" id="IPR036890">
    <property type="entry name" value="HATPase_C_sf"/>
</dbReference>
<keyword evidence="4" id="KW-0808">Transferase</keyword>
<comment type="catalytic activity">
    <reaction evidence="1">
        <text>ATP + protein L-histidine = ADP + protein N-phospho-L-histidine.</text>
        <dbReference type="EC" id="2.7.13.3"/>
    </reaction>
</comment>
<dbReference type="Proteomes" id="UP000245073">
    <property type="component" value="Unassembled WGS sequence"/>
</dbReference>
<dbReference type="SMART" id="SM00387">
    <property type="entry name" value="HATPase_c"/>
    <property type="match status" value="1"/>
</dbReference>
<feature type="domain" description="Histidine kinase" evidence="9">
    <location>
        <begin position="344"/>
        <end position="557"/>
    </location>
</feature>
<dbReference type="GO" id="GO:0000155">
    <property type="term" value="F:phosphorelay sensor kinase activity"/>
    <property type="evidence" value="ECO:0007669"/>
    <property type="project" value="InterPro"/>
</dbReference>
<name>A0A2T9JMF2_9CAUL</name>
<feature type="domain" description="PAC" evidence="11">
    <location>
        <begin position="115"/>
        <end position="166"/>
    </location>
</feature>
<dbReference type="Gene3D" id="3.30.565.10">
    <property type="entry name" value="Histidine kinase-like ATPase, C-terminal domain"/>
    <property type="match status" value="1"/>
</dbReference>
<dbReference type="InterPro" id="IPR000014">
    <property type="entry name" value="PAS"/>
</dbReference>
<dbReference type="EC" id="2.7.13.3" evidence="2"/>
<dbReference type="Pfam" id="PF02518">
    <property type="entry name" value="HATPase_c"/>
    <property type="match status" value="1"/>
</dbReference>
<evidence type="ECO:0000256" key="1">
    <source>
        <dbReference type="ARBA" id="ARBA00000085"/>
    </source>
</evidence>
<dbReference type="PROSITE" id="PS50109">
    <property type="entry name" value="HIS_KIN"/>
    <property type="match status" value="1"/>
</dbReference>
<keyword evidence="5" id="KW-0547">Nucleotide-binding</keyword>
<dbReference type="PROSITE" id="PS50112">
    <property type="entry name" value="PAS"/>
    <property type="match status" value="1"/>
</dbReference>
<dbReference type="SUPFAM" id="SSF55785">
    <property type="entry name" value="PYP-like sensor domain (PAS domain)"/>
    <property type="match status" value="2"/>
</dbReference>
<dbReference type="SUPFAM" id="SSF47384">
    <property type="entry name" value="Homodimeric domain of signal transducing histidine kinase"/>
    <property type="match status" value="1"/>
</dbReference>
<evidence type="ECO:0000256" key="2">
    <source>
        <dbReference type="ARBA" id="ARBA00012438"/>
    </source>
</evidence>
<keyword evidence="8" id="KW-0902">Two-component regulatory system</keyword>
<accession>A0A2T9JMF2</accession>
<dbReference type="InterPro" id="IPR003661">
    <property type="entry name" value="HisK_dim/P_dom"/>
</dbReference>
<evidence type="ECO:0000259" key="9">
    <source>
        <dbReference type="PROSITE" id="PS50109"/>
    </source>
</evidence>
<dbReference type="CDD" id="cd00082">
    <property type="entry name" value="HisKA"/>
    <property type="match status" value="1"/>
</dbReference>
<reference evidence="12 13" key="1">
    <citation type="submission" date="2018-04" db="EMBL/GenBank/DDBJ databases">
        <title>The genome sequence of Caulobacter sp. 744.</title>
        <authorList>
            <person name="Gao J."/>
            <person name="Sun J."/>
        </authorList>
    </citation>
    <scope>NUCLEOTIDE SEQUENCE [LARGE SCALE GENOMIC DNA]</scope>
    <source>
        <strain evidence="12 13">774</strain>
    </source>
</reference>
<organism evidence="12 13">
    <name type="scientific">Caulobacter endophyticus</name>
    <dbReference type="NCBI Taxonomy" id="2172652"/>
    <lineage>
        <taxon>Bacteria</taxon>
        <taxon>Pseudomonadati</taxon>
        <taxon>Pseudomonadota</taxon>
        <taxon>Alphaproteobacteria</taxon>
        <taxon>Caulobacterales</taxon>
        <taxon>Caulobacteraceae</taxon>
        <taxon>Caulobacter</taxon>
    </lineage>
</organism>
<keyword evidence="6 12" id="KW-0418">Kinase</keyword>
<dbReference type="PANTHER" id="PTHR43065:SF10">
    <property type="entry name" value="PEROXIDE STRESS-ACTIVATED HISTIDINE KINASE MAK3"/>
    <property type="match status" value="1"/>
</dbReference>
<dbReference type="CDD" id="cd00130">
    <property type="entry name" value="PAS"/>
    <property type="match status" value="2"/>
</dbReference>
<feature type="domain" description="PAS" evidence="10">
    <location>
        <begin position="43"/>
        <end position="109"/>
    </location>
</feature>
<dbReference type="SMART" id="SM00091">
    <property type="entry name" value="PAS"/>
    <property type="match status" value="2"/>
</dbReference>
<evidence type="ECO:0000313" key="13">
    <source>
        <dbReference type="Proteomes" id="UP000245073"/>
    </source>
</evidence>
<keyword evidence="3" id="KW-0597">Phosphoprotein</keyword>
<dbReference type="InterPro" id="IPR000700">
    <property type="entry name" value="PAS-assoc_C"/>
</dbReference>
<dbReference type="Gene3D" id="1.10.287.130">
    <property type="match status" value="1"/>
</dbReference>
<evidence type="ECO:0000256" key="8">
    <source>
        <dbReference type="ARBA" id="ARBA00023012"/>
    </source>
</evidence>
<sequence length="564" mass="61351">MCTVGLGMGRIAGPAAGAASTMGERIPSVSSMHDRPADVLNISDNSLAGLLDAAHEPILVRDLEGRILFWNQGCEALYGHGREAARGAYAPRLLATVFPAPLEEITARLLAEGRWEGEVRRRLADGREAVIALRWSLGRDASDAAWVLETGRDVTEARSAEEALRRSEYRFRNVFHAMSVSFWELDFSALAGMFGALRARGVTSLRAHIAENPGFVREMMRASQVVDVNDKSLQLFEATREQLLGPVDRFWPPCSEHVFAASVIAALEKRPHYESEARFRTYGGREFDGLFTCCYPREYLPQGATLVGVIDITDRLRAQEDLQRVQAELAHAARISTLGELTASIAHEVNQPLSAIVTNGEAGLRWLRRQTPDLDEVVRAFDRMIGEANRASGVIGRIRTMAVKGEPETARLALGPLVEDSVLLVRRELTVHDVALRVQVPADLPEVLGDRVQLQQVLVNLMVNAAQAMAGAEERVLAVRAEAQGEGVALSVTDTGPGVPPERLARLFDAFYTTKAGGMGMGLSICRTIVQAHGGEIVAISEPGQGASFVLKLPRAEPAQEADC</sequence>
<comment type="caution">
    <text evidence="12">The sequence shown here is derived from an EMBL/GenBank/DDBJ whole genome shotgun (WGS) entry which is preliminary data.</text>
</comment>
<dbReference type="EMBL" id="QDKQ01000063">
    <property type="protein sequence ID" value="PVM84875.1"/>
    <property type="molecule type" value="Genomic_DNA"/>
</dbReference>
<evidence type="ECO:0000256" key="6">
    <source>
        <dbReference type="ARBA" id="ARBA00022777"/>
    </source>
</evidence>
<keyword evidence="7" id="KW-0067">ATP-binding</keyword>
<evidence type="ECO:0000313" key="12">
    <source>
        <dbReference type="EMBL" id="PVM84875.1"/>
    </source>
</evidence>
<dbReference type="GO" id="GO:0005524">
    <property type="term" value="F:ATP binding"/>
    <property type="evidence" value="ECO:0007669"/>
    <property type="project" value="UniProtKB-KW"/>
</dbReference>